<accession>A0A8C4Z1U2</accession>
<feature type="domain" description="PA" evidence="5">
    <location>
        <begin position="222"/>
        <end position="292"/>
    </location>
</feature>
<evidence type="ECO:0000256" key="1">
    <source>
        <dbReference type="ARBA" id="ARBA00004401"/>
    </source>
</evidence>
<dbReference type="Gene3D" id="3.40.630.10">
    <property type="entry name" value="Zn peptidases"/>
    <property type="match status" value="1"/>
</dbReference>
<keyword evidence="8" id="KW-1185">Reference proteome</keyword>
<dbReference type="PANTHER" id="PTHR10404">
    <property type="entry name" value="N-ACETYLATED-ALPHA-LINKED ACIDIC DIPEPTIDASE"/>
    <property type="match status" value="1"/>
</dbReference>
<dbReference type="GO" id="GO:0009897">
    <property type="term" value="C:external side of plasma membrane"/>
    <property type="evidence" value="ECO:0007669"/>
    <property type="project" value="TreeGrafter"/>
</dbReference>
<name>A0A8C4Z1U2_GADMO</name>
<dbReference type="AlphaFoldDB" id="A0A8C4Z1U2"/>
<comment type="subcellular location">
    <subcellularLocation>
        <location evidence="1">Cell membrane</location>
        <topology evidence="1">Single-pass type II membrane protein</topology>
    </subcellularLocation>
</comment>
<evidence type="ECO:0000256" key="2">
    <source>
        <dbReference type="ARBA" id="ARBA00005634"/>
    </source>
</evidence>
<dbReference type="InterPro" id="IPR046450">
    <property type="entry name" value="PA_dom_sf"/>
</dbReference>
<dbReference type="SUPFAM" id="SSF52025">
    <property type="entry name" value="PA domain"/>
    <property type="match status" value="1"/>
</dbReference>
<feature type="domain" description="Peptidase M28" evidence="6">
    <location>
        <begin position="389"/>
        <end position="593"/>
    </location>
</feature>
<feature type="transmembrane region" description="Helical" evidence="4">
    <location>
        <begin position="70"/>
        <end position="90"/>
    </location>
</feature>
<reference evidence="7" key="2">
    <citation type="submission" date="2025-09" db="UniProtKB">
        <authorList>
            <consortium name="Ensembl"/>
        </authorList>
    </citation>
    <scope>IDENTIFICATION</scope>
</reference>
<organism evidence="7 8">
    <name type="scientific">Gadus morhua</name>
    <name type="common">Atlantic cod</name>
    <dbReference type="NCBI Taxonomy" id="8049"/>
    <lineage>
        <taxon>Eukaryota</taxon>
        <taxon>Metazoa</taxon>
        <taxon>Chordata</taxon>
        <taxon>Craniata</taxon>
        <taxon>Vertebrata</taxon>
        <taxon>Euteleostomi</taxon>
        <taxon>Actinopterygii</taxon>
        <taxon>Neopterygii</taxon>
        <taxon>Teleostei</taxon>
        <taxon>Neoteleostei</taxon>
        <taxon>Acanthomorphata</taxon>
        <taxon>Zeiogadaria</taxon>
        <taxon>Gadariae</taxon>
        <taxon>Gadiformes</taxon>
        <taxon>Gadoidei</taxon>
        <taxon>Gadidae</taxon>
        <taxon>Gadus</taxon>
    </lineage>
</organism>
<dbReference type="InterPro" id="IPR036757">
    <property type="entry name" value="TFR-like_dimer_dom_sf"/>
</dbReference>
<evidence type="ECO:0000256" key="3">
    <source>
        <dbReference type="SAM" id="MobiDB-lite"/>
    </source>
</evidence>
<dbReference type="InterPro" id="IPR039373">
    <property type="entry name" value="Peptidase_M28B"/>
</dbReference>
<keyword evidence="4" id="KW-0812">Transmembrane</keyword>
<evidence type="ECO:0000259" key="5">
    <source>
        <dbReference type="Pfam" id="PF02225"/>
    </source>
</evidence>
<dbReference type="OMA" id="WEANVMR"/>
<dbReference type="SUPFAM" id="SSF47672">
    <property type="entry name" value="Transferrin receptor-like dimerisation domain"/>
    <property type="match status" value="1"/>
</dbReference>
<protein>
    <submittedName>
        <fullName evidence="7">Transferrin receptor 1b</fullName>
    </submittedName>
</protein>
<comment type="similarity">
    <text evidence="2">Belongs to the peptidase M28 family. M28B subfamily.</text>
</comment>
<dbReference type="Pfam" id="PF04389">
    <property type="entry name" value="Peptidase_M28"/>
    <property type="match status" value="1"/>
</dbReference>
<reference evidence="7" key="1">
    <citation type="submission" date="2025-08" db="UniProtKB">
        <authorList>
            <consortium name="Ensembl"/>
        </authorList>
    </citation>
    <scope>IDENTIFICATION</scope>
</reference>
<dbReference type="Pfam" id="PF02225">
    <property type="entry name" value="PA"/>
    <property type="match status" value="1"/>
</dbReference>
<feature type="region of interest" description="Disordered" evidence="3">
    <location>
        <begin position="37"/>
        <end position="61"/>
    </location>
</feature>
<evidence type="ECO:0000259" key="6">
    <source>
        <dbReference type="Pfam" id="PF04389"/>
    </source>
</evidence>
<dbReference type="Ensembl" id="ENSGMOT00000005208.2">
    <property type="protein sequence ID" value="ENSGMOP00000005061.2"/>
    <property type="gene ID" value="ENSGMOG00000004754.2"/>
</dbReference>
<keyword evidence="4" id="KW-1133">Transmembrane helix</keyword>
<sequence>MERVRTAFNNMVRGGRYSRFSLQPERDGVQHVEVRLSEDTLDDTTEVNGQPAAGYPSYQPSPATKRRHQYFYMALGTLLIFLIGLLIGYVSHSKPQQQPISCTTAGAVQSSVENPPVPAEAPKPSMDWRDITRLLSERLNAQTLTKALSDIDVASRTAGSDEDQQLVTRILLQFKKQEMKPWMGINNVQLPIQDSNQINTVRFGKEVFQPKGYLAYSAKGRVQGKVVYGNYAGPKDFSLLEDKRVAVAGSVMLIRASPQISFAQQVANAASKGAAAVLVYPDPQEYKYNNDTELFGHVHLGSGDPNTPGFPSIKHTRFLPTRSSGLPSIPAQTLTASMAAAILRDIGGPEVEAQSSFTGLLRGVTYRLGGSVNATVEINNVQVDRELHNVFGVIKGFVDPDRYVIIGAQRDSWGRGYARSTVGTAVLMELARAVYEMVEKDEFRPRRSIVFASWSAGEYGNVGATEWLEGYLPSLAHKAFTYISLDGVVMGKGSFMASASPLLRGLIEKTIKDVSSPTEPGTVYDTLEGKDWLRPMALDDPAYPFLTSSGIPSMSFHIITKGEEAYSYYGTGLDNKDHLDYSTGQKTPETALAAATLAGRMVLRLVHDHRLPLDLSRNVEAIDEPVSKLVRRIAQLTKNGTLSDVSYTWIASAGGSYSKATADLNTAFLNTDFNDAEACRIINERIMVAEQCLLSPYVKPQDTPFRHLLAGRGAHTLASLLETSDMEHFKVQLALATWNLQSCADSMAGQIWEVDNEM</sequence>
<evidence type="ECO:0000313" key="8">
    <source>
        <dbReference type="Proteomes" id="UP000694546"/>
    </source>
</evidence>
<dbReference type="GO" id="GO:0006879">
    <property type="term" value="P:intracellular iron ion homeostasis"/>
    <property type="evidence" value="ECO:0007669"/>
    <property type="project" value="TreeGrafter"/>
</dbReference>
<dbReference type="CDD" id="cd09848">
    <property type="entry name" value="M28_TfR"/>
    <property type="match status" value="1"/>
</dbReference>
<dbReference type="InterPro" id="IPR007484">
    <property type="entry name" value="Peptidase_M28"/>
</dbReference>
<feature type="region of interest" description="Disordered" evidence="3">
    <location>
        <begin position="101"/>
        <end position="125"/>
    </location>
</feature>
<dbReference type="PANTHER" id="PTHR10404:SF79">
    <property type="entry name" value="TRANSFERRIN RECEPTOR PROTEIN 1"/>
    <property type="match status" value="1"/>
</dbReference>
<evidence type="ECO:0000313" key="7">
    <source>
        <dbReference type="Ensembl" id="ENSGMOP00000005061.2"/>
    </source>
</evidence>
<proteinExistence type="inferred from homology"/>
<dbReference type="OrthoDB" id="5841748at2759"/>
<dbReference type="Gene3D" id="3.50.30.30">
    <property type="match status" value="1"/>
</dbReference>
<dbReference type="SUPFAM" id="SSF53187">
    <property type="entry name" value="Zn-dependent exopeptidases"/>
    <property type="match status" value="1"/>
</dbReference>
<dbReference type="GeneTree" id="ENSGT01030000234598"/>
<feature type="compositionally biased region" description="Polar residues" evidence="3">
    <location>
        <begin position="101"/>
        <end position="113"/>
    </location>
</feature>
<gene>
    <name evidence="7" type="primary">tfr1b</name>
</gene>
<dbReference type="GO" id="GO:0006826">
    <property type="term" value="P:iron ion transport"/>
    <property type="evidence" value="ECO:0007669"/>
    <property type="project" value="TreeGrafter"/>
</dbReference>
<keyword evidence="4" id="KW-0472">Membrane</keyword>
<evidence type="ECO:0000256" key="4">
    <source>
        <dbReference type="SAM" id="Phobius"/>
    </source>
</evidence>
<dbReference type="Proteomes" id="UP000694546">
    <property type="component" value="Chromosome 23"/>
</dbReference>
<dbReference type="Gene3D" id="1.20.930.40">
    <property type="entry name" value="Transferrin receptor-like, dimerisation domain"/>
    <property type="match status" value="1"/>
</dbReference>
<dbReference type="InterPro" id="IPR003137">
    <property type="entry name" value="PA_domain"/>
</dbReference>